<dbReference type="InterPro" id="IPR029058">
    <property type="entry name" value="AB_hydrolase_fold"/>
</dbReference>
<dbReference type="PANTHER" id="PTHR48081">
    <property type="entry name" value="AB HYDROLASE SUPERFAMILY PROTEIN C4A8.06C"/>
    <property type="match status" value="1"/>
</dbReference>
<reference evidence="3" key="1">
    <citation type="journal article" date="2015" name="Nature">
        <title>Complex archaea that bridge the gap between prokaryotes and eukaryotes.</title>
        <authorList>
            <person name="Spang A."/>
            <person name="Saw J.H."/>
            <person name="Jorgensen S.L."/>
            <person name="Zaremba-Niedzwiedzka K."/>
            <person name="Martijn J."/>
            <person name="Lind A.E."/>
            <person name="van Eijk R."/>
            <person name="Schleper C."/>
            <person name="Guy L."/>
            <person name="Ettema T.J."/>
        </authorList>
    </citation>
    <scope>NUCLEOTIDE SEQUENCE</scope>
</reference>
<accession>A0A0F9KWG1</accession>
<protein>
    <recommendedName>
        <fullName evidence="2">Alpha/beta hydrolase fold-3 domain-containing protein</fullName>
    </recommendedName>
</protein>
<proteinExistence type="predicted"/>
<dbReference type="AlphaFoldDB" id="A0A0F9KWG1"/>
<name>A0A0F9KWG1_9ZZZZ</name>
<dbReference type="EMBL" id="LAZR01013935">
    <property type="protein sequence ID" value="KKM19670.1"/>
    <property type="molecule type" value="Genomic_DNA"/>
</dbReference>
<dbReference type="SUPFAM" id="SSF53474">
    <property type="entry name" value="alpha/beta-Hydrolases"/>
    <property type="match status" value="1"/>
</dbReference>
<dbReference type="InterPro" id="IPR013094">
    <property type="entry name" value="AB_hydrolase_3"/>
</dbReference>
<dbReference type="Gene3D" id="3.40.50.1820">
    <property type="entry name" value="alpha/beta hydrolase"/>
    <property type="match status" value="1"/>
</dbReference>
<evidence type="ECO:0000313" key="3">
    <source>
        <dbReference type="EMBL" id="KKM19670.1"/>
    </source>
</evidence>
<organism evidence="3">
    <name type="scientific">marine sediment metagenome</name>
    <dbReference type="NCBI Taxonomy" id="412755"/>
    <lineage>
        <taxon>unclassified sequences</taxon>
        <taxon>metagenomes</taxon>
        <taxon>ecological metagenomes</taxon>
    </lineage>
</organism>
<dbReference type="InterPro" id="IPR050300">
    <property type="entry name" value="GDXG_lipolytic_enzyme"/>
</dbReference>
<evidence type="ECO:0000256" key="1">
    <source>
        <dbReference type="ARBA" id="ARBA00022801"/>
    </source>
</evidence>
<feature type="domain" description="Alpha/beta hydrolase fold-3" evidence="2">
    <location>
        <begin position="132"/>
        <end position="336"/>
    </location>
</feature>
<dbReference type="Pfam" id="PF07859">
    <property type="entry name" value="Abhydrolase_3"/>
    <property type="match status" value="1"/>
</dbReference>
<gene>
    <name evidence="3" type="ORF">LCGC14_1653250</name>
</gene>
<comment type="caution">
    <text evidence="3">The sequence shown here is derived from an EMBL/GenBank/DDBJ whole genome shotgun (WGS) entry which is preliminary data.</text>
</comment>
<dbReference type="GO" id="GO:0004806">
    <property type="term" value="F:triacylglycerol lipase activity"/>
    <property type="evidence" value="ECO:0007669"/>
    <property type="project" value="TreeGrafter"/>
</dbReference>
<evidence type="ECO:0000259" key="2">
    <source>
        <dbReference type="Pfam" id="PF07859"/>
    </source>
</evidence>
<keyword evidence="1" id="KW-0378">Hydrolase</keyword>
<sequence>MSISNKSKLTPQVNALMEDFQKLQMQAISEFLKIKENQEINFLALWNKMMDANARWVKSKGKDLTFIDLYDLTTHEERLFLSRLMQFIFDTMSDQQESEAPLPEDIKIEQVKVNGVPAEWQIVPGASEDRVLLYFHGGGMIVGSPRNSRYFTIALGQATKMRVLSVDYRLAPEHPHPAGQEDCVKAYNWLLSSGIRPKNIIICGLSAGGYFTLTTLLRIRNEGIALPLGAICISPATDLRVDDVDDLFYENAETDPILADGGLLLFCIPAYLAGRDPHDPLISPVTADLKGFPPLLIQASTCEMLYSGCKRLVDKAMDDGVNVRFETWDDVPHGFHVFGLNILPEAEDAINHIKTFVQKLIKEEALEIQH</sequence>
<dbReference type="PANTHER" id="PTHR48081:SF30">
    <property type="entry name" value="ACETYL-HYDROLASE LIPR-RELATED"/>
    <property type="match status" value="1"/>
</dbReference>